<accession>A0ACC1IBN6</accession>
<organism evidence="1 2">
    <name type="scientific">Kickxella alabastrina</name>
    <dbReference type="NCBI Taxonomy" id="61397"/>
    <lineage>
        <taxon>Eukaryota</taxon>
        <taxon>Fungi</taxon>
        <taxon>Fungi incertae sedis</taxon>
        <taxon>Zoopagomycota</taxon>
        <taxon>Kickxellomycotina</taxon>
        <taxon>Kickxellomycetes</taxon>
        <taxon>Kickxellales</taxon>
        <taxon>Kickxellaceae</taxon>
        <taxon>Kickxella</taxon>
    </lineage>
</organism>
<evidence type="ECO:0000313" key="1">
    <source>
        <dbReference type="EMBL" id="KAJ1889547.1"/>
    </source>
</evidence>
<dbReference type="EMBL" id="JANBPG010001522">
    <property type="protein sequence ID" value="KAJ1889547.1"/>
    <property type="molecule type" value="Genomic_DNA"/>
</dbReference>
<dbReference type="Proteomes" id="UP001150581">
    <property type="component" value="Unassembled WGS sequence"/>
</dbReference>
<reference evidence="1" key="1">
    <citation type="submission" date="2022-07" db="EMBL/GenBank/DDBJ databases">
        <title>Phylogenomic reconstructions and comparative analyses of Kickxellomycotina fungi.</title>
        <authorList>
            <person name="Reynolds N.K."/>
            <person name="Stajich J.E."/>
            <person name="Barry K."/>
            <person name="Grigoriev I.V."/>
            <person name="Crous P."/>
            <person name="Smith M.E."/>
        </authorList>
    </citation>
    <scope>NUCLEOTIDE SEQUENCE</scope>
    <source>
        <strain evidence="1">Benny 63K</strain>
    </source>
</reference>
<evidence type="ECO:0000313" key="2">
    <source>
        <dbReference type="Proteomes" id="UP001150581"/>
    </source>
</evidence>
<protein>
    <submittedName>
        <fullName evidence="1">Uncharacterized protein</fullName>
    </submittedName>
</protein>
<comment type="caution">
    <text evidence="1">The sequence shown here is derived from an EMBL/GenBank/DDBJ whole genome shotgun (WGS) entry which is preliminary data.</text>
</comment>
<name>A0ACC1IBN6_9FUNG</name>
<gene>
    <name evidence="1" type="ORF">LPJ66_007973</name>
</gene>
<sequence>MFACIRSGPLRSLSASASSSSLVRSFHIGCVIRDSEKTNAPAKGKKAEPTAAAEEDEDLNLANEPQILRAEPIQAMLNTDDEPKRGKPERSLGYKGWLITEGGAFKNTRSGRTNYIGGINKPFPLNPYFRPRAPIPDAKKEALYAEYLQAPEKNTPRVLGEKYSISLKRVEAILKLKAIEHHMVEYGEIVAQKKFTAGMESMLGVSPAARTLTENLVAQVTRVSSPRFHAVPEGQSFTAADAAEVLGRKPYQQIMDRMAASKPYVIDYEGLDVRFAPRPQKSLSKSEAAKLESLGHAEEQIVDKDETLGSRRWKFVFTDISKTQDMKDREVLIRETDGTLKKAGREYKLKRYGQLWQH</sequence>
<keyword evidence="2" id="KW-1185">Reference proteome</keyword>
<proteinExistence type="predicted"/>